<comment type="caution">
    <text evidence="5">The sequence shown here is derived from an EMBL/GenBank/DDBJ whole genome shotgun (WGS) entry which is preliminary data.</text>
</comment>
<dbReference type="Pfam" id="PF08706">
    <property type="entry name" value="D5_N"/>
    <property type="match status" value="1"/>
</dbReference>
<keyword evidence="2" id="KW-0378">Hydrolase</keyword>
<dbReference type="PROSITE" id="PS51206">
    <property type="entry name" value="SF3_HELICASE_1"/>
    <property type="match status" value="1"/>
</dbReference>
<dbReference type="Pfam" id="PF19263">
    <property type="entry name" value="DUF5906"/>
    <property type="match status" value="1"/>
</dbReference>
<dbReference type="PANTHER" id="PTHR35372">
    <property type="entry name" value="ATP BINDING PROTEIN-RELATED"/>
    <property type="match status" value="1"/>
</dbReference>
<proteinExistence type="predicted"/>
<dbReference type="InterPro" id="IPR051620">
    <property type="entry name" value="ORF904-like_C"/>
</dbReference>
<dbReference type="RefSeq" id="WP_235824561.1">
    <property type="nucleotide sequence ID" value="NZ_BAABXW010000002.1"/>
</dbReference>
<evidence type="ECO:0000256" key="2">
    <source>
        <dbReference type="ARBA" id="ARBA00022801"/>
    </source>
</evidence>
<keyword evidence="6" id="KW-1185">Reference proteome</keyword>
<dbReference type="InterPro" id="IPR045455">
    <property type="entry name" value="NrS-1_pol-like_helicase"/>
</dbReference>
<evidence type="ECO:0000259" key="4">
    <source>
        <dbReference type="PROSITE" id="PS51206"/>
    </source>
</evidence>
<evidence type="ECO:0000256" key="3">
    <source>
        <dbReference type="ARBA" id="ARBA00022840"/>
    </source>
</evidence>
<feature type="domain" description="SF3 helicase" evidence="4">
    <location>
        <begin position="301"/>
        <end position="456"/>
    </location>
</feature>
<dbReference type="InterPro" id="IPR014015">
    <property type="entry name" value="Helicase_SF3_DNA-vir"/>
</dbReference>
<protein>
    <submittedName>
        <fullName evidence="5">Phage/plasmid primase, P4 family</fullName>
    </submittedName>
</protein>
<evidence type="ECO:0000313" key="6">
    <source>
        <dbReference type="Proteomes" id="UP001565219"/>
    </source>
</evidence>
<evidence type="ECO:0000313" key="5">
    <source>
        <dbReference type="EMBL" id="MEY8632977.1"/>
    </source>
</evidence>
<dbReference type="Proteomes" id="UP001565219">
    <property type="component" value="Unassembled WGS sequence"/>
</dbReference>
<dbReference type="InterPro" id="IPR006500">
    <property type="entry name" value="Helicase_put_C_phage/plasmid"/>
</dbReference>
<keyword evidence="1" id="KW-0547">Nucleotide-binding</keyword>
<dbReference type="PANTHER" id="PTHR35372:SF2">
    <property type="entry name" value="SF3 HELICASE DOMAIN-CONTAINING PROTEIN"/>
    <property type="match status" value="1"/>
</dbReference>
<keyword evidence="3" id="KW-0067">ATP-binding</keyword>
<gene>
    <name evidence="5" type="ORF">AALG99_05465</name>
</gene>
<dbReference type="InterPro" id="IPR027417">
    <property type="entry name" value="P-loop_NTPase"/>
</dbReference>
<evidence type="ECO:0000256" key="1">
    <source>
        <dbReference type="ARBA" id="ARBA00022741"/>
    </source>
</evidence>
<reference evidence="5 6" key="1">
    <citation type="submission" date="2024-03" db="EMBL/GenBank/DDBJ databases">
        <title>Mouse gut bacterial collection (mGBC) of GemPharmatech.</title>
        <authorList>
            <person name="He Y."/>
            <person name="Dong L."/>
            <person name="Wu D."/>
            <person name="Gao X."/>
            <person name="Lin Z."/>
        </authorList>
    </citation>
    <scope>NUCLEOTIDE SEQUENCE [LARGE SCALE GENOMIC DNA]</scope>
    <source>
        <strain evidence="5 6">32-10</strain>
    </source>
</reference>
<accession>A0ABV4DEL1</accession>
<name>A0ABV4DEL1_9FIRM</name>
<dbReference type="SUPFAM" id="SSF52540">
    <property type="entry name" value="P-loop containing nucleoside triphosphate hydrolases"/>
    <property type="match status" value="1"/>
</dbReference>
<dbReference type="EMBL" id="JBCLTR010000004">
    <property type="protein sequence ID" value="MEY8632977.1"/>
    <property type="molecule type" value="Genomic_DNA"/>
</dbReference>
<dbReference type="Gene3D" id="3.40.50.300">
    <property type="entry name" value="P-loop containing nucleotide triphosphate hydrolases"/>
    <property type="match status" value="1"/>
</dbReference>
<sequence>MNKNFLEHYMKTKPETNEQKYLFLVDNQDIAFAILSAEYPAVTLLYGQQGYHDIDSFIEYMDEIAYTGTYQMDYIYVPACSSKKTNDSLEQYFQNNYLTYRKGWILFKDKEYLAKPEHLLQIKAVISDFIKRFEGQGTDQPDLNKFHRFNEQGKRIGVFDMEIVDYLIQTVPFFMLENTPYIYESGCYHEDANGIRLKSHIQKLLYRDCIKATTIQGIYNLLVSQPQVQKRFTDLNNQPSHWVNFQNGYFDVMEWKLIEHETKYLMINQIPFSFYPDQAETVLTGGTHIRKYLDFSISDETDQQTFWQYLGYCMTTDTRFQKFLMIKGKGGTGKSIAISFIQHIVGSGNYASMSLQNLNQRFYPTGLFGKLLNACADIPSTAMESVDIIKKAVGEDTLLYEKKGQDPTQFNSNAKLLFSANKMPLNLDDKTNAYYRRLLVLDINRTIPEEEKDSKLKEKMCNESDYAIHMAMLALKQLYTDNHFIESDHSKECIAHLYRSADSVKAFTDDMLCHKLGEKIKRSEVYKMYEEYCEDNGRTPHGKSRFWEYIADKGYMIKRYSDGAYYFKDTSVKESDFETMDDTIANPFEQMDLSLS</sequence>
<dbReference type="NCBIfam" id="TIGR01613">
    <property type="entry name" value="primase_Cterm"/>
    <property type="match status" value="1"/>
</dbReference>
<dbReference type="InterPro" id="IPR014818">
    <property type="entry name" value="Phage/plasmid_primase_P4_C"/>
</dbReference>
<organism evidence="5 6">
    <name type="scientific">Anaerostipes hominis</name>
    <name type="common">ex Lee et al. 2021</name>
    <dbReference type="NCBI Taxonomy" id="2025494"/>
    <lineage>
        <taxon>Bacteria</taxon>
        <taxon>Bacillati</taxon>
        <taxon>Bacillota</taxon>
        <taxon>Clostridia</taxon>
        <taxon>Lachnospirales</taxon>
        <taxon>Lachnospiraceae</taxon>
        <taxon>Anaerostipes</taxon>
    </lineage>
</organism>